<reference evidence="2 3" key="1">
    <citation type="submission" date="2014-04" db="EMBL/GenBank/DDBJ databases">
        <title>Genome assembly of Hyalangium minutum DSM 14724.</title>
        <authorList>
            <person name="Sharma G."/>
            <person name="Subramanian S."/>
        </authorList>
    </citation>
    <scope>NUCLEOTIDE SEQUENCE [LARGE SCALE GENOMIC DNA]</scope>
    <source>
        <strain evidence="2 3">DSM 14724</strain>
    </source>
</reference>
<dbReference type="Proteomes" id="UP000028725">
    <property type="component" value="Unassembled WGS sequence"/>
</dbReference>
<dbReference type="Gene3D" id="2.40.160.20">
    <property type="match status" value="1"/>
</dbReference>
<feature type="region of interest" description="Disordered" evidence="1">
    <location>
        <begin position="1"/>
        <end position="25"/>
    </location>
</feature>
<evidence type="ECO:0000313" key="3">
    <source>
        <dbReference type="Proteomes" id="UP000028725"/>
    </source>
</evidence>
<proteinExistence type="predicted"/>
<gene>
    <name evidence="2" type="ORF">DB31_4376</name>
</gene>
<dbReference type="EMBL" id="JMCB01000024">
    <property type="protein sequence ID" value="KFE61933.1"/>
    <property type="molecule type" value="Genomic_DNA"/>
</dbReference>
<name>A0A085W2M0_9BACT</name>
<evidence type="ECO:0000256" key="1">
    <source>
        <dbReference type="SAM" id="MobiDB-lite"/>
    </source>
</evidence>
<feature type="compositionally biased region" description="Polar residues" evidence="1">
    <location>
        <begin position="16"/>
        <end position="25"/>
    </location>
</feature>
<keyword evidence="3" id="KW-1185">Reference proteome</keyword>
<dbReference type="InterPro" id="IPR011250">
    <property type="entry name" value="OMP/PagP_B-barrel"/>
</dbReference>
<dbReference type="SUPFAM" id="SSF56925">
    <property type="entry name" value="OMPA-like"/>
    <property type="match status" value="1"/>
</dbReference>
<accession>A0A085W2M0</accession>
<protein>
    <recommendedName>
        <fullName evidence="4">Tetratricopeptide repeat domain protein</fullName>
    </recommendedName>
</protein>
<sequence>MPPSSEAPAQYFKGLNPSSPCRSPSWNHLEDVRRWRTRVSAVFMLAWALACLMAGPAWAEEATNIDVPETENPYIQAVATLYGQSKYEEAFSKLEKAQDWKSNGPQEQLWLKLMQGVLQVELAPEAALQTFKEALAMDEQAQLPVKKGSRRLRKLFEQARNTAGLPADLALEEEPDEADAPVVTGPPERRMGLSLSVRGEVDVPGLGVTRSISSVVGLGYTKERMGGLVGVLVQPTPGLRAEWQYHPINLGWVRPYAGVGATAFFLEENAEGTNTVFGGVSGRGVLGVDVQWNSRMFVFADVAYERFFTGGERYRSEAVLFSIGVGLFPQHPNPVGAGTNLPR</sequence>
<comment type="caution">
    <text evidence="2">The sequence shown here is derived from an EMBL/GenBank/DDBJ whole genome shotgun (WGS) entry which is preliminary data.</text>
</comment>
<dbReference type="AlphaFoldDB" id="A0A085W2M0"/>
<evidence type="ECO:0008006" key="4">
    <source>
        <dbReference type="Google" id="ProtNLM"/>
    </source>
</evidence>
<organism evidence="2 3">
    <name type="scientific">Hyalangium minutum</name>
    <dbReference type="NCBI Taxonomy" id="394096"/>
    <lineage>
        <taxon>Bacteria</taxon>
        <taxon>Pseudomonadati</taxon>
        <taxon>Myxococcota</taxon>
        <taxon>Myxococcia</taxon>
        <taxon>Myxococcales</taxon>
        <taxon>Cystobacterineae</taxon>
        <taxon>Archangiaceae</taxon>
        <taxon>Hyalangium</taxon>
    </lineage>
</organism>
<evidence type="ECO:0000313" key="2">
    <source>
        <dbReference type="EMBL" id="KFE61933.1"/>
    </source>
</evidence>